<dbReference type="PROSITE" id="PS00107">
    <property type="entry name" value="PROTEIN_KINASE_ATP"/>
    <property type="match status" value="1"/>
</dbReference>
<dbReference type="FunFam" id="1.10.510.10:FF:000698">
    <property type="entry name" value="Serine/threonine-protein kinase tousled-like 1"/>
    <property type="match status" value="1"/>
</dbReference>
<dbReference type="InterPro" id="IPR011009">
    <property type="entry name" value="Kinase-like_dom_sf"/>
</dbReference>
<dbReference type="InterPro" id="IPR000719">
    <property type="entry name" value="Prot_kinase_dom"/>
</dbReference>
<protein>
    <recommendedName>
        <fullName evidence="9">Protein kinase domain-containing protein</fullName>
    </recommendedName>
</protein>
<feature type="compositionally biased region" description="Polar residues" evidence="8">
    <location>
        <begin position="319"/>
        <end position="331"/>
    </location>
</feature>
<accession>A0AAV2TPG9</accession>
<keyword evidence="5 6" id="KW-0067">ATP-binding</keyword>
<keyword evidence="4" id="KW-0418">Kinase</keyword>
<dbReference type="SUPFAM" id="SSF56112">
    <property type="entry name" value="Protein kinase-like (PK-like)"/>
    <property type="match status" value="1"/>
</dbReference>
<feature type="compositionally biased region" description="Polar residues" evidence="8">
    <location>
        <begin position="204"/>
        <end position="221"/>
    </location>
</feature>
<dbReference type="GO" id="GO:0005634">
    <property type="term" value="C:nucleus"/>
    <property type="evidence" value="ECO:0007669"/>
    <property type="project" value="TreeGrafter"/>
</dbReference>
<dbReference type="PROSITE" id="PS50011">
    <property type="entry name" value="PROTEIN_KINASE_DOM"/>
    <property type="match status" value="1"/>
</dbReference>
<evidence type="ECO:0000256" key="8">
    <source>
        <dbReference type="SAM" id="MobiDB-lite"/>
    </source>
</evidence>
<evidence type="ECO:0000256" key="4">
    <source>
        <dbReference type="ARBA" id="ARBA00022777"/>
    </source>
</evidence>
<name>A0AAV2TPG9_CALDB</name>
<gene>
    <name evidence="10" type="ORF">CDAUBV1_LOCUS12754</name>
</gene>
<feature type="binding site" evidence="6">
    <location>
        <position position="761"/>
    </location>
    <ligand>
        <name>ATP</name>
        <dbReference type="ChEBI" id="CHEBI:30616"/>
    </ligand>
</feature>
<dbReference type="Gene3D" id="1.10.510.10">
    <property type="entry name" value="Transferase(Phosphotransferase) domain 1"/>
    <property type="match status" value="1"/>
</dbReference>
<evidence type="ECO:0000256" key="2">
    <source>
        <dbReference type="ARBA" id="ARBA00022679"/>
    </source>
</evidence>
<feature type="compositionally biased region" description="Basic and acidic residues" evidence="8">
    <location>
        <begin position="655"/>
        <end position="664"/>
    </location>
</feature>
<dbReference type="Pfam" id="PF00069">
    <property type="entry name" value="Pkinase"/>
    <property type="match status" value="1"/>
</dbReference>
<sequence length="1087" mass="119176">MPLHVDPRKHELLEARIQGTNHMMRSSLSTDAKGDSYNCGNVFLNPDEPPHTPDNYASQIASSPSNSAGDPELNTTNSSTANQTSAFMPSGTVASGVQNTINVGNDGTALLTNPNANADRISPGRMATGAHGRSADYVALPTTPKGGRIFTYTDVNISHTACTNEGLLSPTGVDTKSRESPTGSVSHCLHPVNLTPHFIHHASRSNSEHTPSLAVSSNSPNKLPAIVSSERVTNTPSVHTSVSVVSANPDYVASPSARMNNTSPAIVHEAQPPRGSAKKRRKPSSFEDGQTPRPRKLSCQDRGSKRIDEIFKCQPGPLCTSSDSTSLSEINSPGADHSLDQPTIPAPNYLPSLNETITTSCNSAEQATTNPGPVAHPANSVFTSQPSPIRGNSVASLSDSSGEVPVSMIAASAGALPISTTSGIPVVVSTLTPLVIPPANRLSCSTGAPCTPHTVIADTQYYLSTSGVVTSVSSPGIPHSVFPSSITPLFPLSRSDAIVQTEDKSNASENIDEPCLNNSFRANPSSCGSSSTSCMAATIESLQRRVAELEQESSVHQETLTRLQDSALKSREVIRDLLIEKSTLERKTTRQKVMENRLRLGQFITQRQGAHFEEKWVEGSRFKELDQRRKNIELVREEIERKKKQWNKRKPPMGDSRKSSKSRGDEVSVDEFYEQLEIFDLRKQMLAKEDKEIQLELERLDRERNLHIREIKRIANEDASRFKDHPLLNERYLLLNLLGKGGFSEVHKGFDIVANRYVACKIHQLNPAWPKDKKDNYIKHALREINIHKTLNHPRIVKVFDVFDIDHDAFCTVLEYCEGNDLDFFLKQNKSIPEREAKSIICQVVSALKYLNERKPPVIHYDLKPGNILLGSGQVAGEIKITDFGLSKLMTEDEYNPETGMDLTSQGAGTYWYLPPECFETGREPPKISSKVDIWSVGVIFFQCLFGKKPFGHNMSQADILHENTILHARSIVFPSSTKVSDGAKEFIRKCCTYRKDLRPDVFQLCNDDYLKPKAQLKHNLDTNSLPGPVGIPPSILPAYSNSGNIAGLPQSSHIQPSHQQAPTFPPSQQAHAPCPSLQPLTLPPSN</sequence>
<feature type="coiled-coil region" evidence="7">
    <location>
        <begin position="532"/>
        <end position="566"/>
    </location>
</feature>
<keyword evidence="2" id="KW-0808">Transferase</keyword>
<organism evidence="10 11">
    <name type="scientific">Calicophoron daubneyi</name>
    <name type="common">Rumen fluke</name>
    <name type="synonym">Paramphistomum daubneyi</name>
    <dbReference type="NCBI Taxonomy" id="300641"/>
    <lineage>
        <taxon>Eukaryota</taxon>
        <taxon>Metazoa</taxon>
        <taxon>Spiralia</taxon>
        <taxon>Lophotrochozoa</taxon>
        <taxon>Platyhelminthes</taxon>
        <taxon>Trematoda</taxon>
        <taxon>Digenea</taxon>
        <taxon>Plagiorchiida</taxon>
        <taxon>Pronocephalata</taxon>
        <taxon>Paramphistomoidea</taxon>
        <taxon>Paramphistomidae</taxon>
        <taxon>Calicophoron</taxon>
    </lineage>
</organism>
<proteinExistence type="predicted"/>
<feature type="region of interest" description="Disordered" evidence="8">
    <location>
        <begin position="643"/>
        <end position="664"/>
    </location>
</feature>
<feature type="coiled-coil region" evidence="7">
    <location>
        <begin position="683"/>
        <end position="717"/>
    </location>
</feature>
<comment type="caution">
    <text evidence="10">The sequence shown here is derived from an EMBL/GenBank/DDBJ whole genome shotgun (WGS) entry which is preliminary data.</text>
</comment>
<feature type="compositionally biased region" description="Low complexity" evidence="8">
    <location>
        <begin position="1050"/>
        <end position="1061"/>
    </location>
</feature>
<dbReference type="EMBL" id="CAXLJL010000478">
    <property type="protein sequence ID" value="CAL5138139.1"/>
    <property type="molecule type" value="Genomic_DNA"/>
</dbReference>
<dbReference type="Proteomes" id="UP001497525">
    <property type="component" value="Unassembled WGS sequence"/>
</dbReference>
<keyword evidence="3 6" id="KW-0547">Nucleotide-binding</keyword>
<dbReference type="PANTHER" id="PTHR22974">
    <property type="entry name" value="MIXED LINEAGE PROTEIN KINASE"/>
    <property type="match status" value="1"/>
</dbReference>
<evidence type="ECO:0000256" key="1">
    <source>
        <dbReference type="ARBA" id="ARBA00022527"/>
    </source>
</evidence>
<feature type="region of interest" description="Disordered" evidence="8">
    <location>
        <begin position="362"/>
        <end position="397"/>
    </location>
</feature>
<dbReference type="InterPro" id="IPR008271">
    <property type="entry name" value="Ser/Thr_kinase_AS"/>
</dbReference>
<dbReference type="AlphaFoldDB" id="A0AAV2TPG9"/>
<dbReference type="GO" id="GO:0005524">
    <property type="term" value="F:ATP binding"/>
    <property type="evidence" value="ECO:0007669"/>
    <property type="project" value="UniProtKB-UniRule"/>
</dbReference>
<evidence type="ECO:0000313" key="10">
    <source>
        <dbReference type="EMBL" id="CAL5138139.1"/>
    </source>
</evidence>
<dbReference type="GO" id="GO:0004674">
    <property type="term" value="F:protein serine/threonine kinase activity"/>
    <property type="evidence" value="ECO:0007669"/>
    <property type="project" value="UniProtKB-KW"/>
</dbReference>
<evidence type="ECO:0000256" key="6">
    <source>
        <dbReference type="PROSITE-ProRule" id="PRU10141"/>
    </source>
</evidence>
<evidence type="ECO:0000259" key="9">
    <source>
        <dbReference type="PROSITE" id="PS50011"/>
    </source>
</evidence>
<feature type="compositionally biased region" description="Polar residues" evidence="8">
    <location>
        <begin position="55"/>
        <end position="68"/>
    </location>
</feature>
<feature type="region of interest" description="Disordered" evidence="8">
    <location>
        <begin position="45"/>
        <end position="91"/>
    </location>
</feature>
<feature type="region of interest" description="Disordered" evidence="8">
    <location>
        <begin position="318"/>
        <end position="345"/>
    </location>
</feature>
<feature type="region of interest" description="Disordered" evidence="8">
    <location>
        <begin position="202"/>
        <end position="221"/>
    </location>
</feature>
<feature type="compositionally biased region" description="Low complexity" evidence="8">
    <location>
        <begin position="74"/>
        <end position="86"/>
    </location>
</feature>
<dbReference type="CDD" id="cd13990">
    <property type="entry name" value="STKc_TLK"/>
    <property type="match status" value="1"/>
</dbReference>
<evidence type="ECO:0000256" key="5">
    <source>
        <dbReference type="ARBA" id="ARBA00022840"/>
    </source>
</evidence>
<dbReference type="GO" id="GO:0035556">
    <property type="term" value="P:intracellular signal transduction"/>
    <property type="evidence" value="ECO:0007669"/>
    <property type="project" value="TreeGrafter"/>
</dbReference>
<evidence type="ECO:0000256" key="3">
    <source>
        <dbReference type="ARBA" id="ARBA00022741"/>
    </source>
</evidence>
<dbReference type="PANTHER" id="PTHR22974:SF23">
    <property type="entry name" value="TOUSLED-LIKE KINASE, ISOFORM G"/>
    <property type="match status" value="1"/>
</dbReference>
<keyword evidence="7" id="KW-0175">Coiled coil</keyword>
<dbReference type="PROSITE" id="PS00108">
    <property type="entry name" value="PROTEIN_KINASE_ST"/>
    <property type="match status" value="1"/>
</dbReference>
<keyword evidence="1" id="KW-0723">Serine/threonine-protein kinase</keyword>
<dbReference type="SMART" id="SM00220">
    <property type="entry name" value="S_TKc"/>
    <property type="match status" value="1"/>
</dbReference>
<evidence type="ECO:0000256" key="7">
    <source>
        <dbReference type="SAM" id="Coils"/>
    </source>
</evidence>
<feature type="region of interest" description="Disordered" evidence="8">
    <location>
        <begin position="169"/>
        <end position="189"/>
    </location>
</feature>
<dbReference type="GO" id="GO:0007059">
    <property type="term" value="P:chromosome segregation"/>
    <property type="evidence" value="ECO:0007669"/>
    <property type="project" value="TreeGrafter"/>
</dbReference>
<evidence type="ECO:0000313" key="11">
    <source>
        <dbReference type="Proteomes" id="UP001497525"/>
    </source>
</evidence>
<feature type="region of interest" description="Disordered" evidence="8">
    <location>
        <begin position="253"/>
        <end position="303"/>
    </location>
</feature>
<reference evidence="10" key="1">
    <citation type="submission" date="2024-06" db="EMBL/GenBank/DDBJ databases">
        <authorList>
            <person name="Liu X."/>
            <person name="Lenzi L."/>
            <person name="Haldenby T S."/>
            <person name="Uol C."/>
        </authorList>
    </citation>
    <scope>NUCLEOTIDE SEQUENCE</scope>
</reference>
<feature type="region of interest" description="Disordered" evidence="8">
    <location>
        <begin position="1047"/>
        <end position="1087"/>
    </location>
</feature>
<feature type="domain" description="Protein kinase" evidence="9">
    <location>
        <begin position="732"/>
        <end position="1011"/>
    </location>
</feature>
<dbReference type="InterPro" id="IPR017441">
    <property type="entry name" value="Protein_kinase_ATP_BS"/>
</dbReference>
<feature type="compositionally biased region" description="Polar residues" evidence="8">
    <location>
        <begin position="362"/>
        <end position="371"/>
    </location>
</feature>